<comment type="caution">
    <text evidence="1">The sequence shown here is derived from an EMBL/GenBank/DDBJ whole genome shotgun (WGS) entry which is preliminary data.</text>
</comment>
<proteinExistence type="predicted"/>
<sequence>MVATGTVRGVAWPGGDIWLVSDGQLWRVRGRLGGDGGQEVREIAGHSALDVTMTIYAHTSLEEKYRALARLDERISKESLSSDCRQRGDETDIR</sequence>
<protein>
    <recommendedName>
        <fullName evidence="3">Integrase</fullName>
    </recommendedName>
</protein>
<organism evidence="1 2">
    <name type="scientific">Micromonospora sicca</name>
    <dbReference type="NCBI Taxonomy" id="2202420"/>
    <lineage>
        <taxon>Bacteria</taxon>
        <taxon>Bacillati</taxon>
        <taxon>Actinomycetota</taxon>
        <taxon>Actinomycetes</taxon>
        <taxon>Micromonosporales</taxon>
        <taxon>Micromonosporaceae</taxon>
        <taxon>Micromonospora</taxon>
    </lineage>
</organism>
<dbReference type="EMBL" id="JAXOTQ010000058">
    <property type="protein sequence ID" value="MDZ5494006.1"/>
    <property type="molecule type" value="Genomic_DNA"/>
</dbReference>
<evidence type="ECO:0000313" key="2">
    <source>
        <dbReference type="Proteomes" id="UP001290101"/>
    </source>
</evidence>
<accession>A0ABU5JN58</accession>
<reference evidence="1 2" key="1">
    <citation type="submission" date="2023-12" db="EMBL/GenBank/DDBJ databases">
        <title>Micromonospora sp. nov., isolated from Atacama Desert.</title>
        <authorList>
            <person name="Carro L."/>
            <person name="Golinska P."/>
            <person name="Klenk H.-P."/>
            <person name="Goodfellow M."/>
        </authorList>
    </citation>
    <scope>NUCLEOTIDE SEQUENCE [LARGE SCALE GENOMIC DNA]</scope>
    <source>
        <strain evidence="1 2">4G53</strain>
    </source>
</reference>
<dbReference type="Proteomes" id="UP001290101">
    <property type="component" value="Unassembled WGS sequence"/>
</dbReference>
<evidence type="ECO:0008006" key="3">
    <source>
        <dbReference type="Google" id="ProtNLM"/>
    </source>
</evidence>
<dbReference type="RefSeq" id="WP_322443523.1">
    <property type="nucleotide sequence ID" value="NZ_JAXOTQ010000058.1"/>
</dbReference>
<evidence type="ECO:0000313" key="1">
    <source>
        <dbReference type="EMBL" id="MDZ5494006.1"/>
    </source>
</evidence>
<keyword evidence="2" id="KW-1185">Reference proteome</keyword>
<name>A0ABU5JN58_9ACTN</name>
<gene>
    <name evidence="1" type="ORF">U2F25_31900</name>
</gene>